<proteinExistence type="predicted"/>
<evidence type="ECO:0000313" key="2">
    <source>
        <dbReference type="EMBL" id="AEI50663.1"/>
    </source>
</evidence>
<reference evidence="2 3" key="2">
    <citation type="journal article" date="2012" name="Stand. Genomic Sci.">
        <title>Complete genome sequence of the aquatic bacterium Runella slithyformis type strain (LSU 4(T)).</title>
        <authorList>
            <person name="Copeland A."/>
            <person name="Zhang X."/>
            <person name="Misra M."/>
            <person name="Lapidus A."/>
            <person name="Nolan M."/>
            <person name="Lucas S."/>
            <person name="Deshpande S."/>
            <person name="Cheng J.F."/>
            <person name="Tapia R."/>
            <person name="Goodwin L.A."/>
            <person name="Pitluck S."/>
            <person name="Liolios K."/>
            <person name="Pagani I."/>
            <person name="Ivanova N."/>
            <person name="Mikhailova N."/>
            <person name="Pati A."/>
            <person name="Chen A."/>
            <person name="Palaniappan K."/>
            <person name="Land M."/>
            <person name="Hauser L."/>
            <person name="Pan C."/>
            <person name="Jeffries C.D."/>
            <person name="Detter J.C."/>
            <person name="Brambilla E.M."/>
            <person name="Rohde M."/>
            <person name="Djao O.D."/>
            <person name="Goker M."/>
            <person name="Sikorski J."/>
            <person name="Tindall B.J."/>
            <person name="Woyke T."/>
            <person name="Bristow J."/>
            <person name="Eisen J.A."/>
            <person name="Markowitz V."/>
            <person name="Hugenholtz P."/>
            <person name="Kyrpides N.C."/>
            <person name="Klenk H.P."/>
            <person name="Mavromatis K."/>
        </authorList>
    </citation>
    <scope>NUCLEOTIDE SEQUENCE [LARGE SCALE GENOMIC DNA]</scope>
    <source>
        <strain evidence="3">ATCC 29530 / DSM 19594 / LMG 11500 / NCIMB 11436 / LSU 4</strain>
    </source>
</reference>
<feature type="region of interest" description="Disordered" evidence="1">
    <location>
        <begin position="1"/>
        <end position="23"/>
    </location>
</feature>
<organism evidence="2 3">
    <name type="scientific">Runella slithyformis (strain ATCC 29530 / DSM 19594 / LMG 11500 / NCIMB 11436 / LSU 4)</name>
    <dbReference type="NCBI Taxonomy" id="761193"/>
    <lineage>
        <taxon>Bacteria</taxon>
        <taxon>Pseudomonadati</taxon>
        <taxon>Bacteroidota</taxon>
        <taxon>Cytophagia</taxon>
        <taxon>Cytophagales</taxon>
        <taxon>Spirosomataceae</taxon>
        <taxon>Runella</taxon>
    </lineage>
</organism>
<feature type="region of interest" description="Disordered" evidence="1">
    <location>
        <begin position="367"/>
        <end position="395"/>
    </location>
</feature>
<dbReference type="RefSeq" id="WP_013929959.1">
    <property type="nucleotide sequence ID" value="NC_015703.1"/>
</dbReference>
<reference evidence="3" key="1">
    <citation type="submission" date="2011-06" db="EMBL/GenBank/DDBJ databases">
        <title>The complete genome of chromosome of Runella slithyformis DSM 19594.</title>
        <authorList>
            <consortium name="US DOE Joint Genome Institute (JGI-PGF)"/>
            <person name="Lucas S."/>
            <person name="Han J."/>
            <person name="Lapidus A."/>
            <person name="Bruce D."/>
            <person name="Goodwin L."/>
            <person name="Pitluck S."/>
            <person name="Peters L."/>
            <person name="Kyrpides N."/>
            <person name="Mavromatis K."/>
            <person name="Ivanova N."/>
            <person name="Ovchinnikova G."/>
            <person name="Zhang X."/>
            <person name="Misra M."/>
            <person name="Detter J.C."/>
            <person name="Tapia R."/>
            <person name="Han C."/>
            <person name="Land M."/>
            <person name="Hauser L."/>
            <person name="Markowitz V."/>
            <person name="Cheng J.-F."/>
            <person name="Hugenholtz P."/>
            <person name="Woyke T."/>
            <person name="Wu D."/>
            <person name="Tindall B."/>
            <person name="Faehrich R."/>
            <person name="Brambilla E."/>
            <person name="Klenk H.-P."/>
            <person name="Eisen J.A."/>
        </authorList>
    </citation>
    <scope>NUCLEOTIDE SEQUENCE [LARGE SCALE GENOMIC DNA]</scope>
    <source>
        <strain evidence="3">ATCC 29530 / DSM 19594 / LMG 11500 / NCIMB 11436 / LSU 4</strain>
    </source>
</reference>
<gene>
    <name evidence="2" type="ordered locus">Runsl_4325</name>
</gene>
<name>A0A7U3ZP20_RUNSL</name>
<evidence type="ECO:0000313" key="3">
    <source>
        <dbReference type="Proteomes" id="UP000000493"/>
    </source>
</evidence>
<sequence>MKTPLAPQESGNQNADNPKEKNQSLIKENPFLLRFANSEITDESDILDPVPFVTVNGSTFASLGDISFVSGAPKAGKSSVTGFILATALMKDKPKDLDSLGIVSSYQGNRPIIYIDTEQHPAHTKKRLKLVLKMAGIERQNSALFKVMNWRTFPQQQRHDNLIHALDTYKNACLWVIDGITDFVTSANNEEAGNVLISHLMQKASENNSAIILLIHENPQNGKLRGHIGSEAERKCGGAISIKKDREKGVHFIEPKYLRDAEDFTPVVFRYDTTQNRMVSVDSQIAQIAIQEKRDKSKGSETKQLYAKCMGTDTTLSRTDFRKRIEREIDPDNKRSPIAREQAANRKIEDMAKSYLIKLSGSGKAQTVEPFTNIDDPKTYVKDIEDQEPYVEAPF</sequence>
<protein>
    <recommendedName>
        <fullName evidence="4">AAA family ATPase</fullName>
    </recommendedName>
</protein>
<keyword evidence="3" id="KW-1185">Reference proteome</keyword>
<dbReference type="KEGG" id="rsi:Runsl_4325"/>
<dbReference type="Gene3D" id="3.40.50.300">
    <property type="entry name" value="P-loop containing nucleotide triphosphate hydrolases"/>
    <property type="match status" value="1"/>
</dbReference>
<feature type="compositionally biased region" description="Basic and acidic residues" evidence="1">
    <location>
        <begin position="375"/>
        <end position="384"/>
    </location>
</feature>
<evidence type="ECO:0000256" key="1">
    <source>
        <dbReference type="SAM" id="MobiDB-lite"/>
    </source>
</evidence>
<dbReference type="InterPro" id="IPR027417">
    <property type="entry name" value="P-loop_NTPase"/>
</dbReference>
<evidence type="ECO:0008006" key="4">
    <source>
        <dbReference type="Google" id="ProtNLM"/>
    </source>
</evidence>
<dbReference type="EMBL" id="CP002859">
    <property type="protein sequence ID" value="AEI50663.1"/>
    <property type="molecule type" value="Genomic_DNA"/>
</dbReference>
<accession>A0A7U3ZP20</accession>
<dbReference type="Proteomes" id="UP000000493">
    <property type="component" value="Chromosome"/>
</dbReference>
<dbReference type="AlphaFoldDB" id="A0A7U3ZP20"/>
<dbReference type="SUPFAM" id="SSF52540">
    <property type="entry name" value="P-loop containing nucleoside triphosphate hydrolases"/>
    <property type="match status" value="1"/>
</dbReference>